<evidence type="ECO:0000256" key="2">
    <source>
        <dbReference type="ARBA" id="ARBA00022786"/>
    </source>
</evidence>
<organism evidence="4 5">
    <name type="scientific">Aquicella lusitana</name>
    <dbReference type="NCBI Taxonomy" id="254246"/>
    <lineage>
        <taxon>Bacteria</taxon>
        <taxon>Pseudomonadati</taxon>
        <taxon>Pseudomonadota</taxon>
        <taxon>Gammaproteobacteria</taxon>
        <taxon>Legionellales</taxon>
        <taxon>Coxiellaceae</taxon>
        <taxon>Aquicella</taxon>
    </lineage>
</organism>
<dbReference type="SUPFAM" id="SSF81383">
    <property type="entry name" value="F-box domain"/>
    <property type="match status" value="1"/>
</dbReference>
<dbReference type="EMBL" id="QQAX01000004">
    <property type="protein sequence ID" value="RDI46996.1"/>
    <property type="molecule type" value="Genomic_DNA"/>
</dbReference>
<proteinExistence type="predicted"/>
<name>A0A370GUT2_9COXI</name>
<dbReference type="PANTHER" id="PTHR46550">
    <property type="entry name" value="F-BOX ONLY PROTEIN 3"/>
    <property type="match status" value="1"/>
</dbReference>
<evidence type="ECO:0000313" key="5">
    <source>
        <dbReference type="Proteomes" id="UP000254720"/>
    </source>
</evidence>
<gene>
    <name evidence="4" type="ORF">C8D86_104123</name>
</gene>
<keyword evidence="2" id="KW-0833">Ubl conjugation pathway</keyword>
<sequence length="241" mass="27630">MESNRGKRRKESKKIEEEKNLSTLLGDLPDEIIQQILTFLSEKDLARLGQTSRFFSQQAGEDALWIELLKKKLKVSDTNALRELKKENETFKQMFVRVTTTSFLVIKSGQAAYDPVSMLNNSNLANYLSSSLLFETKEKADASLRSASHRGATYIVELNVDYHSAKTMLDQKKGDELIKRAVRVYPRLSVLTMWELNKDKNPNILTVVGGKEPRIINVKYSTHEKKFEEHAEADKGKKYQK</sequence>
<comment type="caution">
    <text evidence="4">The sequence shown here is derived from an EMBL/GenBank/DDBJ whole genome shotgun (WGS) entry which is preliminary data.</text>
</comment>
<keyword evidence="5" id="KW-1185">Reference proteome</keyword>
<evidence type="ECO:0000313" key="4">
    <source>
        <dbReference type="EMBL" id="RDI46996.1"/>
    </source>
</evidence>
<dbReference type="Pfam" id="PF12937">
    <property type="entry name" value="F-box-like"/>
    <property type="match status" value="1"/>
</dbReference>
<dbReference type="PROSITE" id="PS50181">
    <property type="entry name" value="FBOX"/>
    <property type="match status" value="1"/>
</dbReference>
<dbReference type="InterPro" id="IPR001810">
    <property type="entry name" value="F-box_dom"/>
</dbReference>
<comment type="pathway">
    <text evidence="1">Protein modification; protein ubiquitination.</text>
</comment>
<protein>
    <submittedName>
        <fullName evidence="4">F-box associated protein</fullName>
    </submittedName>
</protein>
<dbReference type="Gene3D" id="1.20.1280.50">
    <property type="match status" value="1"/>
</dbReference>
<dbReference type="Proteomes" id="UP000254720">
    <property type="component" value="Unassembled WGS sequence"/>
</dbReference>
<accession>A0A370GUT2</accession>
<dbReference type="SMART" id="SM00256">
    <property type="entry name" value="FBOX"/>
    <property type="match status" value="1"/>
</dbReference>
<dbReference type="InterPro" id="IPR036047">
    <property type="entry name" value="F-box-like_dom_sf"/>
</dbReference>
<dbReference type="PANTHER" id="PTHR46550:SF1">
    <property type="entry name" value="F-BOX PROTEIN 3"/>
    <property type="match status" value="1"/>
</dbReference>
<dbReference type="InterPro" id="IPR052121">
    <property type="entry name" value="F-box_SCF_Substrate_Recog"/>
</dbReference>
<feature type="domain" description="F-box" evidence="3">
    <location>
        <begin position="22"/>
        <end position="68"/>
    </location>
</feature>
<evidence type="ECO:0000259" key="3">
    <source>
        <dbReference type="PROSITE" id="PS50181"/>
    </source>
</evidence>
<dbReference type="AlphaFoldDB" id="A0A370GUT2"/>
<evidence type="ECO:0000256" key="1">
    <source>
        <dbReference type="ARBA" id="ARBA00004906"/>
    </source>
</evidence>
<dbReference type="GO" id="GO:0005737">
    <property type="term" value="C:cytoplasm"/>
    <property type="evidence" value="ECO:0007669"/>
    <property type="project" value="TreeGrafter"/>
</dbReference>
<reference evidence="4 5" key="1">
    <citation type="submission" date="2018-07" db="EMBL/GenBank/DDBJ databases">
        <title>Genomic Encyclopedia of Type Strains, Phase IV (KMG-IV): sequencing the most valuable type-strain genomes for metagenomic binning, comparative biology and taxonomic classification.</title>
        <authorList>
            <person name="Goeker M."/>
        </authorList>
    </citation>
    <scope>NUCLEOTIDE SEQUENCE [LARGE SCALE GENOMIC DNA]</scope>
    <source>
        <strain evidence="4 5">DSM 16500</strain>
    </source>
</reference>